<feature type="region of interest" description="Disordered" evidence="1">
    <location>
        <begin position="322"/>
        <end position="350"/>
    </location>
</feature>
<gene>
    <name evidence="2" type="ORF">KQ657_003339</name>
</gene>
<name>A0A9P8AK66_9ASCO</name>
<sequence>MAQTRRHKVAHNVFDPHGRLAKLARGKVGNDRDGAEEEEDDDDKSSIDSVQRHCQDDSCESQANCEVEIFESLYPNKDDDAEKPTQIGYESLNLNTIAESNENGNGHSATEDTETDRERMKRATLLTTLLLDMKTNMKADHNIVDPSESILNDQRNNRENATQSVVVSRSTFLRAEKVKSMIAIKYLYLQRTLDWANANEDINLHCHVEGVYNPLQVIRNRRVRAKYKEYLRPLSFKELPLASNVFSKHSIKDSNYAMLWSIDLTELIGDPIWRTYHWNELRNPHGKLWFPPEKSNSNAAVDGGRIKLHDKLFGLEDENAQQNNLSQPSSSLSVDELIKPTRSKSTSPVRERLRDKINKKMWIGSSHDSTSDIERVEEMNDEEANVNDHDHNDDEETEGLKGALNDKISPRKESSNAEPAALKVPPVVVINYELPVAQTVDSSRSNSSLDIHGIYFKPVEKDKENEVEKSKDDNEDSLKATSSEDDNKDLDDDETHNLPVAIPIEKSISGILLEPKKIQDLEEIAQIRSIMENLALIRKVANIRLHYYYAVYPHLANSVITRISKIINNEMSIVHEKSNKIATQDLPAQERMYMTFLAQIQDMLHMINDKYSIRVDSLLSSSDRSIGELNTSVSLEMRKVNERLDKLHNQLMGRSIRDSFGVETLKGNYGESGGYQINLGIG</sequence>
<dbReference type="GeneID" id="66116713"/>
<dbReference type="AlphaFoldDB" id="A0A9P8AK66"/>
<feature type="region of interest" description="Disordered" evidence="1">
    <location>
        <begin position="98"/>
        <end position="119"/>
    </location>
</feature>
<evidence type="ECO:0000256" key="1">
    <source>
        <dbReference type="SAM" id="MobiDB-lite"/>
    </source>
</evidence>
<protein>
    <submittedName>
        <fullName evidence="2">Uncharacterized protein</fullName>
    </submittedName>
</protein>
<accession>A0A9P8AK66</accession>
<feature type="compositionally biased region" description="Polar residues" evidence="1">
    <location>
        <begin position="98"/>
        <end position="108"/>
    </location>
</feature>
<feature type="region of interest" description="Disordered" evidence="1">
    <location>
        <begin position="1"/>
        <end position="50"/>
    </location>
</feature>
<dbReference type="InterPro" id="IPR038769">
    <property type="entry name" value="MTC4"/>
</dbReference>
<dbReference type="RefSeq" id="XP_043051117.1">
    <property type="nucleotide sequence ID" value="XM_043194065.1"/>
</dbReference>
<evidence type="ECO:0000313" key="2">
    <source>
        <dbReference type="EMBL" id="KAG7195572.1"/>
    </source>
</evidence>
<organism evidence="2 3">
    <name type="scientific">Scheffersomyces spartinae</name>
    <dbReference type="NCBI Taxonomy" id="45513"/>
    <lineage>
        <taxon>Eukaryota</taxon>
        <taxon>Fungi</taxon>
        <taxon>Dikarya</taxon>
        <taxon>Ascomycota</taxon>
        <taxon>Saccharomycotina</taxon>
        <taxon>Pichiomycetes</taxon>
        <taxon>Debaryomycetaceae</taxon>
        <taxon>Scheffersomyces</taxon>
    </lineage>
</organism>
<feature type="compositionally biased region" description="Low complexity" evidence="1">
    <location>
        <begin position="322"/>
        <end position="333"/>
    </location>
</feature>
<feature type="compositionally biased region" description="Acidic residues" evidence="1">
    <location>
        <begin position="483"/>
        <end position="494"/>
    </location>
</feature>
<dbReference type="OrthoDB" id="4064064at2759"/>
<evidence type="ECO:0000313" key="3">
    <source>
        <dbReference type="Proteomes" id="UP000790833"/>
    </source>
</evidence>
<dbReference type="EMBL" id="JAHMUF010000003">
    <property type="protein sequence ID" value="KAG7195572.1"/>
    <property type="molecule type" value="Genomic_DNA"/>
</dbReference>
<feature type="compositionally biased region" description="Basic and acidic residues" evidence="1">
    <location>
        <begin position="462"/>
        <end position="478"/>
    </location>
</feature>
<feature type="region of interest" description="Disordered" evidence="1">
    <location>
        <begin position="462"/>
        <end position="495"/>
    </location>
</feature>
<comment type="caution">
    <text evidence="2">The sequence shown here is derived from an EMBL/GenBank/DDBJ whole genome shotgun (WGS) entry which is preliminary data.</text>
</comment>
<proteinExistence type="predicted"/>
<feature type="region of interest" description="Disordered" evidence="1">
    <location>
        <begin position="382"/>
        <end position="419"/>
    </location>
</feature>
<dbReference type="Proteomes" id="UP000790833">
    <property type="component" value="Unassembled WGS sequence"/>
</dbReference>
<dbReference type="PANTHER" id="PTHR38426:SF1">
    <property type="entry name" value="MAINTENANCE OF TELOMERE CAPPING PROTEIN 4"/>
    <property type="match status" value="1"/>
</dbReference>
<reference evidence="2" key="1">
    <citation type="submission" date="2021-03" db="EMBL/GenBank/DDBJ databases">
        <authorList>
            <person name="Palmer J.M."/>
        </authorList>
    </citation>
    <scope>NUCLEOTIDE SEQUENCE</scope>
    <source>
        <strain evidence="2">ARV_011</strain>
    </source>
</reference>
<keyword evidence="3" id="KW-1185">Reference proteome</keyword>
<feature type="compositionally biased region" description="Acidic residues" evidence="1">
    <location>
        <begin position="34"/>
        <end position="43"/>
    </location>
</feature>
<feature type="compositionally biased region" description="Basic residues" evidence="1">
    <location>
        <begin position="1"/>
        <end position="10"/>
    </location>
</feature>
<dbReference type="PANTHER" id="PTHR38426">
    <property type="entry name" value="MAINTENANCE OF TELOMERE CAPPING PROTEIN 4"/>
    <property type="match status" value="1"/>
</dbReference>